<dbReference type="GO" id="GO:0020002">
    <property type="term" value="C:host cell plasma membrane"/>
    <property type="evidence" value="ECO:0007669"/>
    <property type="project" value="UniProtKB-SubCell"/>
</dbReference>
<comment type="subunit">
    <text evidence="1">Homomultimer. Self-associates to form a pore.</text>
</comment>
<dbReference type="KEGG" id="vg:65127643"/>
<gene>
    <name evidence="2" type="primary">10</name>
    <name evidence="2" type="ORF">SEA_GAIL_10</name>
</gene>
<comment type="subcellular location">
    <subcellularLocation>
        <location evidence="1">Host cell inner membrane</location>
        <topology evidence="1">Multi-pass membrane protein</topology>
    </subcellularLocation>
</comment>
<keyword evidence="1" id="KW-1133">Transmembrane helix</keyword>
<accession>A0A7D5JLY8</accession>
<evidence type="ECO:0000256" key="1">
    <source>
        <dbReference type="HAMAP-Rule" id="MF_04168"/>
    </source>
</evidence>
<keyword evidence="1" id="KW-0578">Host cell lysis by virus</keyword>
<keyword evidence="3" id="KW-1185">Reference proteome</keyword>
<proteinExistence type="inferred from homology"/>
<dbReference type="Pfam" id="PF16081">
    <property type="entry name" value="Phage_holin_7_1"/>
    <property type="match status" value="1"/>
</dbReference>
<keyword evidence="1" id="KW-0812">Transmembrane</keyword>
<dbReference type="GO" id="GO:0140911">
    <property type="term" value="F:pore-forming activity"/>
    <property type="evidence" value="ECO:0007669"/>
    <property type="project" value="UniProtKB-UniRule"/>
</dbReference>
<comment type="caution">
    <text evidence="1">Lacks conserved residue(s) required for the propagation of feature annotation.</text>
</comment>
<dbReference type="GO" id="GO:0031640">
    <property type="term" value="P:killing of cells of another organism"/>
    <property type="evidence" value="ECO:0007669"/>
    <property type="project" value="UniProtKB-KW"/>
</dbReference>
<dbReference type="HAMAP" id="MF_04168">
    <property type="entry name" value="HOLIN_D29"/>
    <property type="match status" value="1"/>
</dbReference>
<name>A0A7D5JLY8_9CAUD</name>
<dbReference type="GeneID" id="65127643"/>
<dbReference type="InterPro" id="IPR032121">
    <property type="entry name" value="Myco_phage_holin"/>
</dbReference>
<comment type="similarity">
    <text evidence="1">Belongs to the D29 holin family.</text>
</comment>
<feature type="transmembrane region" description="Helical" evidence="1">
    <location>
        <begin position="7"/>
        <end position="27"/>
    </location>
</feature>
<comment type="domain">
    <text evidence="1">The first transmembrane region undergoes a helix to beta-hairpin conformational change, which is responsible for its self-association and pore formation in the host membrane. The coiled coil region is required for host cell lysis and for cytotoxic activity. The C-terminus determines the size of the hole.</text>
</comment>
<keyword evidence="1" id="KW-1188">Viral release from host cell</keyword>
<keyword evidence="1" id="KW-0472">Membrane</keyword>
<dbReference type="EMBL" id="MT522004">
    <property type="protein sequence ID" value="QLF84574.1"/>
    <property type="molecule type" value="Genomic_DNA"/>
</dbReference>
<protein>
    <recommendedName>
        <fullName evidence="1">Holin</fullName>
    </recommendedName>
</protein>
<evidence type="ECO:0000313" key="3">
    <source>
        <dbReference type="Proteomes" id="UP000510603"/>
    </source>
</evidence>
<feature type="transmembrane region" description="Helical" evidence="1">
    <location>
        <begin position="39"/>
        <end position="60"/>
    </location>
</feature>
<dbReference type="GO" id="GO:0016020">
    <property type="term" value="C:membrane"/>
    <property type="evidence" value="ECO:0007669"/>
    <property type="project" value="UniProtKB-UniRule"/>
</dbReference>
<dbReference type="RefSeq" id="YP_010109362.1">
    <property type="nucleotide sequence ID" value="NC_055858.1"/>
</dbReference>
<reference evidence="2 3" key="1">
    <citation type="submission" date="2020-05" db="EMBL/GenBank/DDBJ databases">
        <authorList>
            <person name="Vorhees N."/>
            <person name="Tucker A.R."/>
            <person name="Stephan M.R."/>
            <person name="Stalions G.A."/>
            <person name="Riebschleger D.L."/>
            <person name="Petouhoff A.M."/>
            <person name="Paluch K.V."/>
            <person name="Lockett T."/>
            <person name="Koorndyk N.D."/>
            <person name="Koehl A.J."/>
            <person name="Johnson H.K."/>
            <person name="Hood S.A."/>
            <person name="Currier J.K."/>
            <person name="Covert A."/>
            <person name="Bojanowski S.E."/>
            <person name="Bilisko A."/>
            <person name="Bartz C."/>
            <person name="Beck A.M."/>
            <person name="Sievers M.T."/>
            <person name="Stukey J."/>
            <person name="Garlena R.A."/>
            <person name="Russell D.A."/>
            <person name="Pope W.H."/>
            <person name="Jacobs-Sera D."/>
            <person name="Hatfull G.F."/>
        </authorList>
    </citation>
    <scope>NUCLEOTIDE SEQUENCE [LARGE SCALE GENOMIC DNA]</scope>
</reference>
<dbReference type="Proteomes" id="UP000510603">
    <property type="component" value="Segment"/>
</dbReference>
<organism evidence="2 3">
    <name type="scientific">Mycobacterium phage Gail</name>
    <dbReference type="NCBI Taxonomy" id="2743994"/>
    <lineage>
        <taxon>Viruses</taxon>
        <taxon>Duplodnaviria</taxon>
        <taxon>Heunggongvirae</taxon>
        <taxon>Uroviricota</taxon>
        <taxon>Caudoviricetes</taxon>
        <taxon>Luchadorvirus</taxon>
        <taxon>Luchadorvirus gail</taxon>
        <taxon>Lucadorvirus gail</taxon>
    </lineage>
</organism>
<keyword evidence="1" id="KW-0204">Cytolysis</keyword>
<sequence length="128" mass="12818">MSKIRQYFYLGSAAVAGILPLLVALGAVGTDQASALNEILANVGALIGAGAAGTAGVILAKQRKDGTVDAAPVSPVEQAIQAIPVVVKQAADAQADLDRLRQAATDVVADIPVFGKDAAAAINALPNF</sequence>
<keyword evidence="1" id="KW-1030">Host cell inner membrane</keyword>
<comment type="function">
    <text evidence="1">Accumulates harmlessly in the cytoplasmic membrane until it reaches a critical concentration that triggers the formation of micron-scale pores (holes) causing host cell membrane disruption and endolysin escape into the periplasmic space. Determines the precise timing of host cell lysis. Participates with the endolysin protein in the sequential events which lead to the programmed host cell lysis releasing the mature viral particles from the host cell.</text>
</comment>
<keyword evidence="1" id="KW-1032">Host cell membrane</keyword>
<evidence type="ECO:0000313" key="2">
    <source>
        <dbReference type="EMBL" id="QLF84574.1"/>
    </source>
</evidence>
<keyword evidence="1" id="KW-1043">Host membrane</keyword>